<dbReference type="Gene3D" id="3.40.605.10">
    <property type="entry name" value="Aldehyde Dehydrogenase, Chain A, domain 1"/>
    <property type="match status" value="1"/>
</dbReference>
<name>A0A7W7G8L0_9ACTN</name>
<evidence type="ECO:0000259" key="3">
    <source>
        <dbReference type="Pfam" id="PF00171"/>
    </source>
</evidence>
<evidence type="ECO:0000313" key="4">
    <source>
        <dbReference type="EMBL" id="MBB4701888.1"/>
    </source>
</evidence>
<organism evidence="4 5">
    <name type="scientific">Sphaerisporangium siamense</name>
    <dbReference type="NCBI Taxonomy" id="795645"/>
    <lineage>
        <taxon>Bacteria</taxon>
        <taxon>Bacillati</taxon>
        <taxon>Actinomycetota</taxon>
        <taxon>Actinomycetes</taxon>
        <taxon>Streptosporangiales</taxon>
        <taxon>Streptosporangiaceae</taxon>
        <taxon>Sphaerisporangium</taxon>
    </lineage>
</organism>
<dbReference type="GO" id="GO:0004029">
    <property type="term" value="F:aldehyde dehydrogenase (NAD+) activity"/>
    <property type="evidence" value="ECO:0007669"/>
    <property type="project" value="UniProtKB-EC"/>
</dbReference>
<dbReference type="PROSITE" id="PS00070">
    <property type="entry name" value="ALDEHYDE_DEHYDR_CYS"/>
    <property type="match status" value="1"/>
</dbReference>
<dbReference type="PANTHER" id="PTHR11699">
    <property type="entry name" value="ALDEHYDE DEHYDROGENASE-RELATED"/>
    <property type="match status" value="1"/>
</dbReference>
<dbReference type="Gene3D" id="3.40.309.10">
    <property type="entry name" value="Aldehyde Dehydrogenase, Chain A, domain 2"/>
    <property type="match status" value="1"/>
</dbReference>
<proteinExistence type="inferred from homology"/>
<keyword evidence="5" id="KW-1185">Reference proteome</keyword>
<comment type="similarity">
    <text evidence="1">Belongs to the aldehyde dehydrogenase family.</text>
</comment>
<comment type="caution">
    <text evidence="4">The sequence shown here is derived from an EMBL/GenBank/DDBJ whole genome shotgun (WGS) entry which is preliminary data.</text>
</comment>
<dbReference type="RefSeq" id="WP_184881264.1">
    <property type="nucleotide sequence ID" value="NZ_BOOV01000007.1"/>
</dbReference>
<dbReference type="FunFam" id="3.40.605.10:FF:000007">
    <property type="entry name" value="NAD/NADP-dependent betaine aldehyde dehydrogenase"/>
    <property type="match status" value="1"/>
</dbReference>
<dbReference type="AlphaFoldDB" id="A0A7W7G8L0"/>
<accession>A0A7W7G8L0</accession>
<evidence type="ECO:0000313" key="5">
    <source>
        <dbReference type="Proteomes" id="UP000542210"/>
    </source>
</evidence>
<dbReference type="InterPro" id="IPR016160">
    <property type="entry name" value="Ald_DH_CS_CYS"/>
</dbReference>
<dbReference type="InterPro" id="IPR016163">
    <property type="entry name" value="Ald_DH_C"/>
</dbReference>
<dbReference type="Proteomes" id="UP000542210">
    <property type="component" value="Unassembled WGS sequence"/>
</dbReference>
<gene>
    <name evidence="4" type="ORF">BJ982_003432</name>
</gene>
<dbReference type="InterPro" id="IPR016161">
    <property type="entry name" value="Ald_DH/histidinol_DH"/>
</dbReference>
<protein>
    <submittedName>
        <fullName evidence="4">Aldehyde dehydrogenase (NAD+)</fullName>
        <ecNumber evidence="4">1.2.1.3</ecNumber>
    </submittedName>
</protein>
<reference evidence="4 5" key="1">
    <citation type="submission" date="2020-08" db="EMBL/GenBank/DDBJ databases">
        <title>Sequencing the genomes of 1000 actinobacteria strains.</title>
        <authorList>
            <person name="Klenk H.-P."/>
        </authorList>
    </citation>
    <scope>NUCLEOTIDE SEQUENCE [LARGE SCALE GENOMIC DNA]</scope>
    <source>
        <strain evidence="4 5">DSM 45784</strain>
    </source>
</reference>
<sequence>MADTAPFPMWIGGRPVPAAEGETFASYEPATGTRLADVPRATSPDVRAAVRAARAAFDEGPWPRLRPGERAAVLRRVAGRLAAESARLAELEVRDTGSTIRKATHVDVAGAAAAFEWCAWWAESLDTHEPPGPAAEYLHWRPVGVVAAITPWNFPLLLAASRVAPAIAAGNACVLKPASFTSLTSLELGRVAHEAGLPPGVLNVVTGPGAAVGDELARSPEVDLVTLTGSDGVGEQVRAAAAGAVRLDLGGKSANVVLDDADLDHAASGALWGCFFHNGQICMAGARLIAADPVYDELVALLAKRAPLLRLGDPLDPATDLGPLITRQQARTVRRHVQAAVADGAALRCGGDGPGVLPAGLDAAAYFRPTVLADVAPDSAAAQEEIFGPVLSVIRVRSDDEAVAVANGTRYGLSAAVWSGDPRRAAGVAERLRADTVWINDYRMVDVTRPGAPGTAADRHWNRLTNELDHYRRRQRVDAAVDAGRRRRNYDLLSGEI</sequence>
<dbReference type="Pfam" id="PF00171">
    <property type="entry name" value="Aldedh"/>
    <property type="match status" value="1"/>
</dbReference>
<dbReference type="SUPFAM" id="SSF53720">
    <property type="entry name" value="ALDH-like"/>
    <property type="match status" value="1"/>
</dbReference>
<dbReference type="EMBL" id="JACHND010000001">
    <property type="protein sequence ID" value="MBB4701888.1"/>
    <property type="molecule type" value="Genomic_DNA"/>
</dbReference>
<dbReference type="InterPro" id="IPR016162">
    <property type="entry name" value="Ald_DH_N"/>
</dbReference>
<evidence type="ECO:0000256" key="2">
    <source>
        <dbReference type="ARBA" id="ARBA00023002"/>
    </source>
</evidence>
<evidence type="ECO:0000256" key="1">
    <source>
        <dbReference type="ARBA" id="ARBA00009986"/>
    </source>
</evidence>
<dbReference type="InterPro" id="IPR015590">
    <property type="entry name" value="Aldehyde_DH_dom"/>
</dbReference>
<dbReference type="EC" id="1.2.1.3" evidence="4"/>
<feature type="domain" description="Aldehyde dehydrogenase" evidence="3">
    <location>
        <begin position="20"/>
        <end position="448"/>
    </location>
</feature>
<keyword evidence="2 4" id="KW-0560">Oxidoreductase</keyword>
<dbReference type="FunFam" id="3.40.309.10:FF:000009">
    <property type="entry name" value="Aldehyde dehydrogenase A"/>
    <property type="match status" value="1"/>
</dbReference>